<dbReference type="AlphaFoldDB" id="A0A7R9P1Z4"/>
<protein>
    <submittedName>
        <fullName evidence="2">Uncharacterized protein</fullName>
    </submittedName>
</protein>
<keyword evidence="1" id="KW-0732">Signal</keyword>
<sequence>MCVDVSLRVFMVCMLQRLPSVLTAHALVNTPSKLWGSLKVTRAPSGQQDIKVELEVPWWTGSAKGRVSRPGLRRIEGTVEAEWTSRGGKMGGLTLNGTLDNLSDARSVGFKGTLEAGGAVDASLVAGLSSRSSVIDLWVIGTRGADTFSGNITCSRNSYYSLTTKVQVGPKTYFSKLVLLNERGEKAIAVDLQLVRRVTLASKVAPYSTVSSGCINTC</sequence>
<reference evidence="2" key="1">
    <citation type="submission" date="2020-11" db="EMBL/GenBank/DDBJ databases">
        <authorList>
            <person name="Tran Van P."/>
        </authorList>
    </citation>
    <scope>NUCLEOTIDE SEQUENCE</scope>
</reference>
<gene>
    <name evidence="2" type="ORF">TTEB3V08_LOCUS12610</name>
</gene>
<evidence type="ECO:0000256" key="1">
    <source>
        <dbReference type="SAM" id="SignalP"/>
    </source>
</evidence>
<name>A0A7R9P1Z4_9NEOP</name>
<dbReference type="EMBL" id="OE022096">
    <property type="protein sequence ID" value="CAD7464733.1"/>
    <property type="molecule type" value="Genomic_DNA"/>
</dbReference>
<organism evidence="2">
    <name type="scientific">Timema tahoe</name>
    <dbReference type="NCBI Taxonomy" id="61484"/>
    <lineage>
        <taxon>Eukaryota</taxon>
        <taxon>Metazoa</taxon>
        <taxon>Ecdysozoa</taxon>
        <taxon>Arthropoda</taxon>
        <taxon>Hexapoda</taxon>
        <taxon>Insecta</taxon>
        <taxon>Pterygota</taxon>
        <taxon>Neoptera</taxon>
        <taxon>Polyneoptera</taxon>
        <taxon>Phasmatodea</taxon>
        <taxon>Timematodea</taxon>
        <taxon>Timematoidea</taxon>
        <taxon>Timematidae</taxon>
        <taxon>Timema</taxon>
    </lineage>
</organism>
<accession>A0A7R9P1Z4</accession>
<proteinExistence type="predicted"/>
<evidence type="ECO:0000313" key="2">
    <source>
        <dbReference type="EMBL" id="CAD7464733.1"/>
    </source>
</evidence>
<feature type="chain" id="PRO_5031211970" evidence="1">
    <location>
        <begin position="24"/>
        <end position="218"/>
    </location>
</feature>
<feature type="signal peptide" evidence="1">
    <location>
        <begin position="1"/>
        <end position="23"/>
    </location>
</feature>